<dbReference type="PANTHER" id="PTHR11918:SF45">
    <property type="entry name" value="THREONYLCARBAMOYLADENOSINE TRNA METHYLTHIOTRANSFERASE"/>
    <property type="match status" value="1"/>
</dbReference>
<dbReference type="SFLD" id="SFLDG01061">
    <property type="entry name" value="methylthiotransferase"/>
    <property type="match status" value="1"/>
</dbReference>
<keyword evidence="6" id="KW-0408">Iron</keyword>
<keyword evidence="4" id="KW-0949">S-adenosyl-L-methionine</keyword>
<proteinExistence type="predicted"/>
<evidence type="ECO:0000256" key="7">
    <source>
        <dbReference type="ARBA" id="ARBA00023014"/>
    </source>
</evidence>
<evidence type="ECO:0000313" key="11">
    <source>
        <dbReference type="Proteomes" id="UP000683493"/>
    </source>
</evidence>
<keyword evidence="7" id="KW-0411">Iron-sulfur</keyword>
<evidence type="ECO:0000256" key="5">
    <source>
        <dbReference type="ARBA" id="ARBA00022723"/>
    </source>
</evidence>
<evidence type="ECO:0000256" key="1">
    <source>
        <dbReference type="ARBA" id="ARBA00001966"/>
    </source>
</evidence>
<evidence type="ECO:0000256" key="2">
    <source>
        <dbReference type="ARBA" id="ARBA00022485"/>
    </source>
</evidence>
<dbReference type="CDD" id="cd01335">
    <property type="entry name" value="Radical_SAM"/>
    <property type="match status" value="1"/>
</dbReference>
<reference evidence="10 11" key="1">
    <citation type="submission" date="2021-06" db="EMBL/GenBank/DDBJ databases">
        <title>Gemonas diversity in paddy soil.</title>
        <authorList>
            <person name="Liu G."/>
        </authorList>
    </citation>
    <scope>NUCLEOTIDE SEQUENCE [LARGE SCALE GENOMIC DNA]</scope>
    <source>
        <strain evidence="10 11">RG29</strain>
    </source>
</reference>
<dbReference type="Pfam" id="PF04055">
    <property type="entry name" value="Radical_SAM"/>
    <property type="match status" value="1"/>
</dbReference>
<dbReference type="SMART" id="SM00729">
    <property type="entry name" value="Elp3"/>
    <property type="match status" value="1"/>
</dbReference>
<dbReference type="Proteomes" id="UP000683493">
    <property type="component" value="Chromosome"/>
</dbReference>
<evidence type="ECO:0000259" key="9">
    <source>
        <dbReference type="PROSITE" id="PS51918"/>
    </source>
</evidence>
<dbReference type="PANTHER" id="PTHR11918">
    <property type="entry name" value="RADICAL SAM PROTEINS"/>
    <property type="match status" value="1"/>
</dbReference>
<protein>
    <submittedName>
        <fullName evidence="10">tRNA (N(6)-L-threonylcarbamoyladenosine(37)-C(2))-methylthiotransferase MtaB</fullName>
    </submittedName>
</protein>
<comment type="cofactor">
    <cofactor evidence="1">
        <name>[4Fe-4S] cluster</name>
        <dbReference type="ChEBI" id="CHEBI:49883"/>
    </cofactor>
</comment>
<accession>A0ABX8JFF9</accession>
<dbReference type="PROSITE" id="PS01278">
    <property type="entry name" value="MTTASE_RADICAL"/>
    <property type="match status" value="1"/>
</dbReference>
<dbReference type="InterPro" id="IPR020612">
    <property type="entry name" value="Methylthiotransferase_CS"/>
</dbReference>
<feature type="domain" description="MTTase N-terminal" evidence="8">
    <location>
        <begin position="2"/>
        <end position="114"/>
    </location>
</feature>
<evidence type="ECO:0000256" key="4">
    <source>
        <dbReference type="ARBA" id="ARBA00022691"/>
    </source>
</evidence>
<dbReference type="SFLD" id="SFLDG01082">
    <property type="entry name" value="B12-binding_domain_containing"/>
    <property type="match status" value="1"/>
</dbReference>
<dbReference type="NCBIfam" id="TIGR01579">
    <property type="entry name" value="MiaB-like-C"/>
    <property type="match status" value="1"/>
</dbReference>
<dbReference type="NCBIfam" id="TIGR00089">
    <property type="entry name" value="MiaB/RimO family radical SAM methylthiotransferase"/>
    <property type="match status" value="1"/>
</dbReference>
<keyword evidence="3" id="KW-0808">Transferase</keyword>
<evidence type="ECO:0000259" key="8">
    <source>
        <dbReference type="PROSITE" id="PS51449"/>
    </source>
</evidence>
<organism evidence="10 11">
    <name type="scientific">Geomonas diazotrophica</name>
    <dbReference type="NCBI Taxonomy" id="2843197"/>
    <lineage>
        <taxon>Bacteria</taxon>
        <taxon>Pseudomonadati</taxon>
        <taxon>Thermodesulfobacteriota</taxon>
        <taxon>Desulfuromonadia</taxon>
        <taxon>Geobacterales</taxon>
        <taxon>Geobacteraceae</taxon>
        <taxon>Geomonas</taxon>
    </lineage>
</organism>
<sequence>MKRIAITTLGCKINQFESAAMTEALEQNGYSFVPFTETADIYVINSCTVTAKTDAESRRLIRRATRMNPEARVVITGCYAQMAGDELLKLPGVNLILGNSEKKDIVGFIKGLGDEPQAVVSDISQQRTGERTQLESFAEHTRAFLQVQNGCDARCAYCIVPYARGASRSVAPQEALDGMAAFSAKGFQEIVLTGIHLGAYGLDLAPPTDLLALMREAERQGVVRRLRVGSVEPTEVAPEMIAFMAGSGVVCPHLHLPLQSGSDGVLTRMNRGYDTALFRSVVEALVAAMPDVSIGSDVIAGFPGETDQEFQETLSFIESLPLAYLHVFPFSQRPGTPAATMAAQVHPRVIKERAEALRILSEKKKTEYAARFVGRELQVLVQKDEGGRKGLSRNYLPVLIEECEGLVNKEVGVLITAASGGELTGKLAATR</sequence>
<gene>
    <name evidence="10" type="primary">mtaB</name>
    <name evidence="10" type="ORF">KP005_11090</name>
</gene>
<dbReference type="InterPro" id="IPR006467">
    <property type="entry name" value="MiaB-like_bact"/>
</dbReference>
<dbReference type="InterPro" id="IPR007197">
    <property type="entry name" value="rSAM"/>
</dbReference>
<keyword evidence="5" id="KW-0479">Metal-binding</keyword>
<keyword evidence="2" id="KW-0004">4Fe-4S</keyword>
<dbReference type="EMBL" id="CP076724">
    <property type="protein sequence ID" value="QWV95932.1"/>
    <property type="molecule type" value="Genomic_DNA"/>
</dbReference>
<keyword evidence="11" id="KW-1185">Reference proteome</keyword>
<name>A0ABX8JFF9_9BACT</name>
<dbReference type="Pfam" id="PF00919">
    <property type="entry name" value="UPF0004"/>
    <property type="match status" value="1"/>
</dbReference>
<dbReference type="InterPro" id="IPR006638">
    <property type="entry name" value="Elp3/MiaA/NifB-like_rSAM"/>
</dbReference>
<dbReference type="InterPro" id="IPR013848">
    <property type="entry name" value="Methylthiotransferase_N"/>
</dbReference>
<feature type="domain" description="Radical SAM core" evidence="9">
    <location>
        <begin position="137"/>
        <end position="367"/>
    </location>
</feature>
<evidence type="ECO:0000313" key="10">
    <source>
        <dbReference type="EMBL" id="QWV95932.1"/>
    </source>
</evidence>
<evidence type="ECO:0000256" key="6">
    <source>
        <dbReference type="ARBA" id="ARBA00023004"/>
    </source>
</evidence>
<evidence type="ECO:0000256" key="3">
    <source>
        <dbReference type="ARBA" id="ARBA00022679"/>
    </source>
</evidence>
<dbReference type="InterPro" id="IPR005839">
    <property type="entry name" value="Methylthiotransferase"/>
</dbReference>
<dbReference type="SFLD" id="SFLDS00029">
    <property type="entry name" value="Radical_SAM"/>
    <property type="match status" value="1"/>
</dbReference>
<dbReference type="PROSITE" id="PS51449">
    <property type="entry name" value="MTTASE_N"/>
    <property type="match status" value="1"/>
</dbReference>
<dbReference type="PROSITE" id="PS51918">
    <property type="entry name" value="RADICAL_SAM"/>
    <property type="match status" value="1"/>
</dbReference>